<sequence length="153" mass="15322">MNDPLPCGGAGGYSCVMTARQRLTRTALIAIFTAAAIGRAELGADTEASVLFTPAFAAALPPALLGGWTVAGQFGRAGLQGWLRALGVTLPVLILSAIIAALAAPLMGGVAGGPLALLSALPFHPLAWGAALAAPVAVQMVALREAARAQSRK</sequence>
<keyword evidence="3" id="KW-1185">Reference proteome</keyword>
<organism evidence="2 3">
    <name type="scientific">Paragemmobacter amnigenus</name>
    <dbReference type="NCBI Taxonomy" id="2852097"/>
    <lineage>
        <taxon>Bacteria</taxon>
        <taxon>Pseudomonadati</taxon>
        <taxon>Pseudomonadota</taxon>
        <taxon>Alphaproteobacteria</taxon>
        <taxon>Rhodobacterales</taxon>
        <taxon>Paracoccaceae</taxon>
        <taxon>Paragemmobacter</taxon>
    </lineage>
</organism>
<evidence type="ECO:0000256" key="1">
    <source>
        <dbReference type="SAM" id="Phobius"/>
    </source>
</evidence>
<dbReference type="Proteomes" id="UP000731907">
    <property type="component" value="Unassembled WGS sequence"/>
</dbReference>
<keyword evidence="1" id="KW-0812">Transmembrane</keyword>
<keyword evidence="1" id="KW-1133">Transmembrane helix</keyword>
<reference evidence="2 3" key="1">
    <citation type="submission" date="2021-06" db="EMBL/GenBank/DDBJ databases">
        <title>Rhodobacteraceae bacterium strain HSP-20.</title>
        <authorList>
            <person name="Chen W.-M."/>
        </authorList>
    </citation>
    <scope>NUCLEOTIDE SEQUENCE [LARGE SCALE GENOMIC DNA]</scope>
    <source>
        <strain evidence="2 3">HSP-20</strain>
    </source>
</reference>
<feature type="transmembrane region" description="Helical" evidence="1">
    <location>
        <begin position="50"/>
        <end position="71"/>
    </location>
</feature>
<dbReference type="EMBL" id="JAAATX020000016">
    <property type="protein sequence ID" value="MBU9699932.1"/>
    <property type="molecule type" value="Genomic_DNA"/>
</dbReference>
<evidence type="ECO:0000313" key="3">
    <source>
        <dbReference type="Proteomes" id="UP000731907"/>
    </source>
</evidence>
<dbReference type="RefSeq" id="WP_161763989.1">
    <property type="nucleotide sequence ID" value="NZ_JAAATX020000016.1"/>
</dbReference>
<feature type="transmembrane region" description="Helical" evidence="1">
    <location>
        <begin position="83"/>
        <end position="106"/>
    </location>
</feature>
<proteinExistence type="predicted"/>
<name>A0ABS6J8J6_9RHOB</name>
<evidence type="ECO:0000313" key="2">
    <source>
        <dbReference type="EMBL" id="MBU9699932.1"/>
    </source>
</evidence>
<keyword evidence="1" id="KW-0472">Membrane</keyword>
<comment type="caution">
    <text evidence="2">The sequence shown here is derived from an EMBL/GenBank/DDBJ whole genome shotgun (WGS) entry which is preliminary data.</text>
</comment>
<accession>A0ABS6J8J6</accession>
<gene>
    <name evidence="2" type="ORF">GU927_018990</name>
</gene>
<protein>
    <submittedName>
        <fullName evidence="2">Uncharacterized protein</fullName>
    </submittedName>
</protein>
<feature type="transmembrane region" description="Helical" evidence="1">
    <location>
        <begin position="126"/>
        <end position="143"/>
    </location>
</feature>
<feature type="transmembrane region" description="Helical" evidence="1">
    <location>
        <begin position="27"/>
        <end position="44"/>
    </location>
</feature>